<dbReference type="UniPathway" id="UPA00143"/>
<dbReference type="GO" id="GO:0016567">
    <property type="term" value="P:protein ubiquitination"/>
    <property type="evidence" value="ECO:0007669"/>
    <property type="project" value="UniProtKB-UniPathway"/>
</dbReference>
<dbReference type="PROSITE" id="PS51787">
    <property type="entry name" value="LON_N"/>
    <property type="match status" value="1"/>
</dbReference>
<dbReference type="InterPro" id="IPR034750">
    <property type="entry name" value="CULT"/>
</dbReference>
<dbReference type="OrthoDB" id="5945460at2759"/>
<evidence type="ECO:0000313" key="5">
    <source>
        <dbReference type="EMBL" id="CAC5416753.1"/>
    </source>
</evidence>
<dbReference type="SUPFAM" id="SSF54197">
    <property type="entry name" value="HIT-like"/>
    <property type="match status" value="1"/>
</dbReference>
<feature type="compositionally biased region" description="Acidic residues" evidence="1">
    <location>
        <begin position="40"/>
        <end position="51"/>
    </location>
</feature>
<keyword evidence="2" id="KW-1133">Transmembrane helix</keyword>
<reference evidence="5 6" key="1">
    <citation type="submission" date="2020-06" db="EMBL/GenBank/DDBJ databases">
        <authorList>
            <person name="Li R."/>
            <person name="Bekaert M."/>
        </authorList>
    </citation>
    <scope>NUCLEOTIDE SEQUENCE [LARGE SCALE GENOMIC DNA]</scope>
    <source>
        <strain evidence="6">wild</strain>
    </source>
</reference>
<feature type="domain" description="CULT" evidence="4">
    <location>
        <begin position="319"/>
        <end position="426"/>
    </location>
</feature>
<evidence type="ECO:0000259" key="4">
    <source>
        <dbReference type="PROSITE" id="PS51788"/>
    </source>
</evidence>
<keyword evidence="6" id="KW-1185">Reference proteome</keyword>
<keyword evidence="2" id="KW-0812">Transmembrane</keyword>
<dbReference type="Gene3D" id="2.30.130.40">
    <property type="entry name" value="LON domain-like"/>
    <property type="match status" value="1"/>
</dbReference>
<dbReference type="Gene3D" id="1.20.58.1480">
    <property type="match status" value="1"/>
</dbReference>
<evidence type="ECO:0000259" key="3">
    <source>
        <dbReference type="PROSITE" id="PS51787"/>
    </source>
</evidence>
<accession>A0A6J8E9V2</accession>
<dbReference type="Proteomes" id="UP000507470">
    <property type="component" value="Unassembled WGS sequence"/>
</dbReference>
<evidence type="ECO:0000256" key="2">
    <source>
        <dbReference type="SAM" id="Phobius"/>
    </source>
</evidence>
<gene>
    <name evidence="5" type="ORF">MCOR_49341</name>
</gene>
<dbReference type="Gene3D" id="2.170.150.20">
    <property type="entry name" value="Peptide methionine sulfoxide reductase"/>
    <property type="match status" value="1"/>
</dbReference>
<dbReference type="InterPro" id="IPR003111">
    <property type="entry name" value="Lon_prtase_N"/>
</dbReference>
<dbReference type="PANTHER" id="PTHR34714">
    <property type="entry name" value="EGF-LIKE DOMAIN-CONTAINING PROTEIN"/>
    <property type="match status" value="1"/>
</dbReference>
<feature type="region of interest" description="Disordered" evidence="1">
    <location>
        <begin position="1"/>
        <end position="67"/>
    </location>
</feature>
<evidence type="ECO:0000256" key="1">
    <source>
        <dbReference type="SAM" id="MobiDB-lite"/>
    </source>
</evidence>
<dbReference type="SUPFAM" id="SSF88697">
    <property type="entry name" value="PUA domain-like"/>
    <property type="match status" value="1"/>
</dbReference>
<organism evidence="5 6">
    <name type="scientific">Mytilus coruscus</name>
    <name type="common">Sea mussel</name>
    <dbReference type="NCBI Taxonomy" id="42192"/>
    <lineage>
        <taxon>Eukaryota</taxon>
        <taxon>Metazoa</taxon>
        <taxon>Spiralia</taxon>
        <taxon>Lophotrochozoa</taxon>
        <taxon>Mollusca</taxon>
        <taxon>Bivalvia</taxon>
        <taxon>Autobranchia</taxon>
        <taxon>Pteriomorphia</taxon>
        <taxon>Mytilida</taxon>
        <taxon>Mytiloidea</taxon>
        <taxon>Mytilidae</taxon>
        <taxon>Mytilinae</taxon>
        <taxon>Mytilus</taxon>
    </lineage>
</organism>
<keyword evidence="2" id="KW-0472">Membrane</keyword>
<proteinExistence type="predicted"/>
<protein>
    <submittedName>
        <fullName evidence="5">CRBN</fullName>
    </submittedName>
</protein>
<name>A0A6J8E9V2_MYTCO</name>
<dbReference type="PROSITE" id="PS51788">
    <property type="entry name" value="CULT"/>
    <property type="match status" value="1"/>
</dbReference>
<dbReference type="InterPro" id="IPR046336">
    <property type="entry name" value="Lon_prtase_N_sf"/>
</dbReference>
<dbReference type="CDD" id="cd15777">
    <property type="entry name" value="CRBN_C_like"/>
    <property type="match status" value="1"/>
</dbReference>
<feature type="compositionally biased region" description="Acidic residues" evidence="1">
    <location>
        <begin position="17"/>
        <end position="33"/>
    </location>
</feature>
<dbReference type="GO" id="GO:0005634">
    <property type="term" value="C:nucleus"/>
    <property type="evidence" value="ECO:0007669"/>
    <property type="project" value="UniProtKB-SubCell"/>
</dbReference>
<dbReference type="PANTHER" id="PTHR34714:SF3">
    <property type="match status" value="1"/>
</dbReference>
<dbReference type="SMART" id="SM00464">
    <property type="entry name" value="LON"/>
    <property type="match status" value="1"/>
</dbReference>
<dbReference type="EMBL" id="CACVKT020008681">
    <property type="protein sequence ID" value="CAC5416753.1"/>
    <property type="molecule type" value="Genomic_DNA"/>
</dbReference>
<dbReference type="InterPro" id="IPR015947">
    <property type="entry name" value="PUA-like_sf"/>
</dbReference>
<dbReference type="AlphaFoldDB" id="A0A6J8E9V2"/>
<feature type="transmembrane region" description="Helical" evidence="2">
    <location>
        <begin position="457"/>
        <end position="474"/>
    </location>
</feature>
<dbReference type="Pfam" id="PF02190">
    <property type="entry name" value="LON_substr_bdg"/>
    <property type="match status" value="1"/>
</dbReference>
<dbReference type="Gene3D" id="3.30.428.10">
    <property type="entry name" value="HIT-like"/>
    <property type="match status" value="1"/>
</dbReference>
<dbReference type="GO" id="GO:0046872">
    <property type="term" value="F:metal ion binding"/>
    <property type="evidence" value="ECO:0007669"/>
    <property type="project" value="UniProtKB-KW"/>
</dbReference>
<feature type="domain" description="Lon N-terminal" evidence="3">
    <location>
        <begin position="100"/>
        <end position="367"/>
    </location>
</feature>
<dbReference type="FunFam" id="2.170.150.20:FF:000007">
    <property type="entry name" value="Protein cereblon"/>
    <property type="match status" value="1"/>
</dbReference>
<evidence type="ECO:0000313" key="6">
    <source>
        <dbReference type="Proteomes" id="UP000507470"/>
    </source>
</evidence>
<dbReference type="InterPro" id="IPR036265">
    <property type="entry name" value="HIT-like_sf"/>
</dbReference>
<sequence>MADDLQPLLGINVIINGEDDEDSSSSDDDENDLEEQHIDIEEEKENDDDNSNGENTDSTRRRLQSITFDTSLPGTHSYLGDDLEDISGRTIYDEDGLVSLPLIKLPGMVLVPGQTIPLTLFHQHVVAMMKEVRDTDKTFGVVAYRFLENEEGSPTTANIGTTAEIFSYKDETDDQTGLSSASLMAKGRQRFKVVESRRTNTGILMAKVKILKERMLPEFLEGARPPSHCKFCCNPVEQDPTEQTAVDREGKVIASVSFVNNRQINRFTSAYYTWWPPWVYKMYDPESVVQRMKQKLNKWNETLQADKLTNDPIELSYWCSVICCRECKTHVALTNDVFSLSLEGPLGAYVNPHGHVHETLTVYKSQNINLMGRPTKEHSWFPGYAWTIAYCRRCTNHMGWKFTATTKNLTPQKFLKLKVNAANTSSSSDCLYYLYAFKSLDSMKTDTMSTMQWKKQWIVAIGIVVTVFLVYIFVSVGSSNNKFTTEWPQETEKEHNQQYRFWPTFRVDTQHNEKWLKSTCLKSEDDLSLDGILEIQKKWSKSQDSECRRVYTMFTSIFTITSHPARVVIPDTFAVKVRKWLGNKEELFQAVKKQTVMFIYNEYTREQNVYNPLREKRPMGVPPRPEREYVEELVQKTEPSCDFCKYKLNTAEDTFGRVESEHSFTAANTFKLDSWHTLILTKKHHPLNWTYTEYRDLMTTAQKWLDKAYQQNSRYKYPMFVWDLLPHAGASQIHPHVHGFLDADRYQGAVENWRVGADEYNEDFPTQNYFSDFVSIHMSLGLAVQYGDAVAIASILPKKDNEVIVLGQRPSEDFFKLQYFVYRAFIEDMKKLCYSSGFALPSLDEAAGEGKIPAYVRAITRGAVEEIRSDISSLELFTSQNANTDPYKVIKFIKESIKKRS</sequence>